<feature type="domain" description="Aminoglycoside phosphotransferase" evidence="1">
    <location>
        <begin position="25"/>
        <end position="240"/>
    </location>
</feature>
<dbReference type="Gene3D" id="3.30.200.20">
    <property type="entry name" value="Phosphorylase Kinase, domain 1"/>
    <property type="match status" value="1"/>
</dbReference>
<dbReference type="InterPro" id="IPR011009">
    <property type="entry name" value="Kinase-like_dom_sf"/>
</dbReference>
<reference evidence="2 3" key="1">
    <citation type="submission" date="2018-10" db="EMBL/GenBank/DDBJ databases">
        <title>Phylogenomics of Brevibacillus.</title>
        <authorList>
            <person name="Dunlap C."/>
        </authorList>
    </citation>
    <scope>NUCLEOTIDE SEQUENCE [LARGE SCALE GENOMIC DNA]</scope>
    <source>
        <strain evidence="2 3">JCM 15716</strain>
    </source>
</reference>
<dbReference type="GO" id="GO:0042601">
    <property type="term" value="C:endospore-forming forespore"/>
    <property type="evidence" value="ECO:0007669"/>
    <property type="project" value="TreeGrafter"/>
</dbReference>
<dbReference type="RefSeq" id="WP_122917666.1">
    <property type="nucleotide sequence ID" value="NZ_RHHQ01000007.1"/>
</dbReference>
<evidence type="ECO:0000259" key="1">
    <source>
        <dbReference type="Pfam" id="PF01636"/>
    </source>
</evidence>
<dbReference type="Pfam" id="PF01636">
    <property type="entry name" value="APH"/>
    <property type="match status" value="1"/>
</dbReference>
<dbReference type="InterPro" id="IPR002575">
    <property type="entry name" value="Aminoglycoside_PTrfase"/>
</dbReference>
<dbReference type="EMBL" id="RHHQ01000007">
    <property type="protein sequence ID" value="RNB90738.1"/>
    <property type="molecule type" value="Genomic_DNA"/>
</dbReference>
<name>A0A3M8DRF9_9BACL</name>
<keyword evidence="3" id="KW-1185">Reference proteome</keyword>
<protein>
    <submittedName>
        <fullName evidence="2">Serine kinase</fullName>
    </submittedName>
</protein>
<proteinExistence type="predicted"/>
<accession>A0A3M8DRF9</accession>
<dbReference type="PANTHER" id="PTHR39179">
    <property type="entry name" value="SPORE COAT PROTEIN I"/>
    <property type="match status" value="1"/>
</dbReference>
<keyword evidence="2" id="KW-0808">Transferase</keyword>
<dbReference type="SUPFAM" id="SSF56112">
    <property type="entry name" value="Protein kinase-like (PK-like)"/>
    <property type="match status" value="1"/>
</dbReference>
<organism evidence="2 3">
    <name type="scientific">Brevibacillus fluminis</name>
    <dbReference type="NCBI Taxonomy" id="511487"/>
    <lineage>
        <taxon>Bacteria</taxon>
        <taxon>Bacillati</taxon>
        <taxon>Bacillota</taxon>
        <taxon>Bacilli</taxon>
        <taxon>Bacillales</taxon>
        <taxon>Paenibacillaceae</taxon>
        <taxon>Brevibacillus</taxon>
    </lineage>
</organism>
<evidence type="ECO:0000313" key="2">
    <source>
        <dbReference type="EMBL" id="RNB90738.1"/>
    </source>
</evidence>
<dbReference type="Proteomes" id="UP000271031">
    <property type="component" value="Unassembled WGS sequence"/>
</dbReference>
<comment type="caution">
    <text evidence="2">The sequence shown here is derived from an EMBL/GenBank/DDBJ whole genome shotgun (WGS) entry which is preliminary data.</text>
</comment>
<dbReference type="GO" id="GO:0016301">
    <property type="term" value="F:kinase activity"/>
    <property type="evidence" value="ECO:0007669"/>
    <property type="project" value="UniProtKB-KW"/>
</dbReference>
<dbReference type="PANTHER" id="PTHR39179:SF3">
    <property type="entry name" value="COTS-RELATED PROTEIN"/>
    <property type="match status" value="1"/>
</dbReference>
<dbReference type="InterPro" id="IPR047175">
    <property type="entry name" value="CotS-like"/>
</dbReference>
<gene>
    <name evidence="2" type="ORF">EDM56_08825</name>
</gene>
<dbReference type="OrthoDB" id="2373610at2"/>
<dbReference type="Gene3D" id="3.90.1200.10">
    <property type="match status" value="1"/>
</dbReference>
<keyword evidence="2" id="KW-0418">Kinase</keyword>
<dbReference type="AlphaFoldDB" id="A0A3M8DRF9"/>
<evidence type="ECO:0000313" key="3">
    <source>
        <dbReference type="Proteomes" id="UP000271031"/>
    </source>
</evidence>
<sequence>MDEGLFPSLEQAFRCHIHGVKPRRNVYFVKTNRGLWVVKGYSDRIKAEWVTQLAHQLRERGFHQTVQYMSDIQGQTVFPYNGQFYTIMKAIEGREANNSSLYDVKKSATALARFHLAAQGFPTPQGLTCYRPSIMDKWETRLQQFDQIVAKLKKREPQNRIEQTIQLMVKEVKRDADQVMEQMYKIPLFSEMERAIELGTMAHRDVASHNFLIAPTGNCFLIDLDTVDNDMQLVDLVQLMGRMLLLQEYNFDSFMEAIDAYHKVKPLSDTQIWMVFQMLRYPDNVLREVTGVYYKRPGYSARGVTELLQMERKLRHARRAFLQSEQRIFQRIGPYTYVG</sequence>